<name>A0A0L0N9J5_TOLOC</name>
<comment type="caution">
    <text evidence="2">The sequence shown here is derived from an EMBL/GenBank/DDBJ whole genome shotgun (WGS) entry which is preliminary data.</text>
</comment>
<evidence type="ECO:0000256" key="1">
    <source>
        <dbReference type="SAM" id="MobiDB-lite"/>
    </source>
</evidence>
<keyword evidence="3" id="KW-1185">Reference proteome</keyword>
<dbReference type="AlphaFoldDB" id="A0A0L0N9J5"/>
<feature type="compositionally biased region" description="Basic and acidic residues" evidence="1">
    <location>
        <begin position="52"/>
        <end position="61"/>
    </location>
</feature>
<gene>
    <name evidence="2" type="ORF">TOPH_04534</name>
</gene>
<proteinExistence type="predicted"/>
<dbReference type="Proteomes" id="UP000036947">
    <property type="component" value="Unassembled WGS sequence"/>
</dbReference>
<feature type="compositionally biased region" description="Basic and acidic residues" evidence="1">
    <location>
        <begin position="81"/>
        <end position="93"/>
    </location>
</feature>
<sequence length="125" mass="13643">MSDKCWSLPITHRHLDLALQPSLAPFCGSNRLYLPSKPCRGGPRVLRRLRTERLHSPEDRTAGNNASPVAAGRVATSSSVRRRETGPHKDGETRTITQLKQCCPVQLAKTVAASWTSGLSSIILS</sequence>
<accession>A0A0L0N9J5</accession>
<evidence type="ECO:0000313" key="3">
    <source>
        <dbReference type="Proteomes" id="UP000036947"/>
    </source>
</evidence>
<evidence type="ECO:0000313" key="2">
    <source>
        <dbReference type="EMBL" id="KND90737.1"/>
    </source>
</evidence>
<dbReference type="EMBL" id="LFRF01000011">
    <property type="protein sequence ID" value="KND90737.1"/>
    <property type="molecule type" value="Genomic_DNA"/>
</dbReference>
<reference evidence="2 3" key="1">
    <citation type="journal article" date="2015" name="BMC Genomics">
        <title>The genome of the truffle-parasite Tolypocladium ophioglossoides and the evolution of antifungal peptaibiotics.</title>
        <authorList>
            <person name="Quandt C.A."/>
            <person name="Bushley K.E."/>
            <person name="Spatafora J.W."/>
        </authorList>
    </citation>
    <scope>NUCLEOTIDE SEQUENCE [LARGE SCALE GENOMIC DNA]</scope>
    <source>
        <strain evidence="2 3">CBS 100239</strain>
    </source>
</reference>
<organism evidence="2 3">
    <name type="scientific">Tolypocladium ophioglossoides (strain CBS 100239)</name>
    <name type="common">Snaketongue truffleclub</name>
    <name type="synonym">Elaphocordyceps ophioglossoides</name>
    <dbReference type="NCBI Taxonomy" id="1163406"/>
    <lineage>
        <taxon>Eukaryota</taxon>
        <taxon>Fungi</taxon>
        <taxon>Dikarya</taxon>
        <taxon>Ascomycota</taxon>
        <taxon>Pezizomycotina</taxon>
        <taxon>Sordariomycetes</taxon>
        <taxon>Hypocreomycetidae</taxon>
        <taxon>Hypocreales</taxon>
        <taxon>Ophiocordycipitaceae</taxon>
        <taxon>Tolypocladium</taxon>
    </lineage>
</organism>
<feature type="region of interest" description="Disordered" evidence="1">
    <location>
        <begin position="52"/>
        <end position="95"/>
    </location>
</feature>
<protein>
    <submittedName>
        <fullName evidence="2">Uncharacterized protein</fullName>
    </submittedName>
</protein>